<proteinExistence type="predicted"/>
<dbReference type="PANTHER" id="PTHR43476:SF5">
    <property type="entry name" value="FAD-DEPENDENT MONOOXYGENASE"/>
    <property type="match status" value="1"/>
</dbReference>
<protein>
    <submittedName>
        <fullName evidence="4">2-polyprenyl-6-methoxyphenol hydroxylase and related FAD-dependent oxidoreductases</fullName>
    </submittedName>
</protein>
<dbReference type="GO" id="GO:0016491">
    <property type="term" value="F:oxidoreductase activity"/>
    <property type="evidence" value="ECO:0007669"/>
    <property type="project" value="UniProtKB-KW"/>
</dbReference>
<dbReference type="PRINTS" id="PR00420">
    <property type="entry name" value="RNGMNOXGNASE"/>
</dbReference>
<feature type="compositionally biased region" description="Polar residues" evidence="2">
    <location>
        <begin position="435"/>
        <end position="445"/>
    </location>
</feature>
<name>A0A6J4PDR6_9PSEU</name>
<accession>A0A6J4PDR6</accession>
<dbReference type="SUPFAM" id="SSF51905">
    <property type="entry name" value="FAD/NAD(P)-binding domain"/>
    <property type="match status" value="1"/>
</dbReference>
<reference evidence="4" key="1">
    <citation type="submission" date="2020-02" db="EMBL/GenBank/DDBJ databases">
        <authorList>
            <person name="Meier V. D."/>
        </authorList>
    </citation>
    <scope>NUCLEOTIDE SEQUENCE</scope>
    <source>
        <strain evidence="4">AVDCRST_MAG66</strain>
    </source>
</reference>
<dbReference type="NCBIfam" id="NF004834">
    <property type="entry name" value="PRK06185.1-3"/>
    <property type="match status" value="1"/>
</dbReference>
<dbReference type="InterPro" id="IPR002938">
    <property type="entry name" value="FAD-bd"/>
</dbReference>
<evidence type="ECO:0000259" key="3">
    <source>
        <dbReference type="Pfam" id="PF01494"/>
    </source>
</evidence>
<dbReference type="InterPro" id="IPR050631">
    <property type="entry name" value="PheA/TfdB_FAD_monoxygenase"/>
</dbReference>
<feature type="region of interest" description="Disordered" evidence="2">
    <location>
        <begin position="407"/>
        <end position="445"/>
    </location>
</feature>
<dbReference type="EMBL" id="CADCUS010000292">
    <property type="protein sequence ID" value="CAA9410636.1"/>
    <property type="molecule type" value="Genomic_DNA"/>
</dbReference>
<dbReference type="PANTHER" id="PTHR43476">
    <property type="entry name" value="3-(3-HYDROXY-PHENYL)PROPIONATE/3-HYDROXYCINNAMIC ACID HYDROXYLASE"/>
    <property type="match status" value="1"/>
</dbReference>
<organism evidence="4">
    <name type="scientific">uncultured Pseudonocardia sp</name>
    <dbReference type="NCBI Taxonomy" id="211455"/>
    <lineage>
        <taxon>Bacteria</taxon>
        <taxon>Bacillati</taxon>
        <taxon>Actinomycetota</taxon>
        <taxon>Actinomycetes</taxon>
        <taxon>Pseudonocardiales</taxon>
        <taxon>Pseudonocardiaceae</taxon>
        <taxon>Pseudonocardia</taxon>
        <taxon>environmental samples</taxon>
    </lineage>
</organism>
<gene>
    <name evidence="4" type="ORF">AVDCRST_MAG66-2018</name>
</gene>
<dbReference type="AlphaFoldDB" id="A0A6J4PDR6"/>
<feature type="compositionally biased region" description="Polar residues" evidence="2">
    <location>
        <begin position="415"/>
        <end position="425"/>
    </location>
</feature>
<dbReference type="InterPro" id="IPR036188">
    <property type="entry name" value="FAD/NAD-bd_sf"/>
</dbReference>
<evidence type="ECO:0000256" key="1">
    <source>
        <dbReference type="ARBA" id="ARBA00023002"/>
    </source>
</evidence>
<dbReference type="Pfam" id="PF01494">
    <property type="entry name" value="FAD_binding_3"/>
    <property type="match status" value="1"/>
</dbReference>
<dbReference type="Gene3D" id="3.50.50.60">
    <property type="entry name" value="FAD/NAD(P)-binding domain"/>
    <property type="match status" value="2"/>
</dbReference>
<keyword evidence="1" id="KW-0560">Oxidoreductase</keyword>
<evidence type="ECO:0000256" key="2">
    <source>
        <dbReference type="SAM" id="MobiDB-lite"/>
    </source>
</evidence>
<dbReference type="GO" id="GO:0071949">
    <property type="term" value="F:FAD binding"/>
    <property type="evidence" value="ECO:0007669"/>
    <property type="project" value="InterPro"/>
</dbReference>
<feature type="domain" description="FAD-binding" evidence="3">
    <location>
        <begin position="4"/>
        <end position="322"/>
    </location>
</feature>
<dbReference type="NCBIfam" id="NF004833">
    <property type="entry name" value="PRK06185.1-1"/>
    <property type="match status" value="1"/>
</dbReference>
<sequence>MLKTSCVVVGGGPAGMVLGLVLARAGVEVVVLEKHADFLRDFRGDTVHSSTLTLLDELGLGERFAAVPHRLVETARIQLDAGEVQLGDLRRLPGAHPHIALVPQWDFLDLLADAAAEEPTFTLRRRAEVVDLIRDGGRVAGVRFRDRDTGAEHELHAQLVVAADGRTSSVRAAAGLVPREFGVPVDVEWFRLPRRPDDPSGLVGRFSPGHLAVLIDRGDYWQAAYLIRKGSDPALRAAGIGELGARVAHLLPWLADRVDTLRSWDQVSVLDVRLDRLRRWDRDGLLLVGDAAHAMSPVGGVGINLAVQDAVAAARVLGPALRSGGIVPRSVLRRVQRRRWWPTLLVQTAQRIGHRLLLGPALREPTSGSTAPAELPLPLRLVRRVPALQVVPAYAIAIGPLPEHAPRWARRAPTQPGSTVASTPRWSDEAVGSAAASTNRPSPST</sequence>
<evidence type="ECO:0000313" key="4">
    <source>
        <dbReference type="EMBL" id="CAA9410636.1"/>
    </source>
</evidence>